<dbReference type="GO" id="GO:0008911">
    <property type="term" value="F:lactaldehyde dehydrogenase (NAD+) activity"/>
    <property type="evidence" value="ECO:0007669"/>
    <property type="project" value="TreeGrafter"/>
</dbReference>
<evidence type="ECO:0000256" key="7">
    <source>
        <dbReference type="ARBA" id="ARBA00040853"/>
    </source>
</evidence>
<dbReference type="FunFam" id="3.40.309.10:FF:000016">
    <property type="entry name" value="NADP-dependent glyceraldehyde-3-phosphate dehydrogenase"/>
    <property type="match status" value="1"/>
</dbReference>
<protein>
    <recommendedName>
        <fullName evidence="7">NADP-dependent glyceraldehyde-3-phosphate dehydrogenase</fullName>
        <ecNumber evidence="6">1.2.1.9</ecNumber>
    </recommendedName>
    <alternativeName>
        <fullName evidence="8">Glyceraldehyde-3-phosphate dehydrogenase [NADP(+)]</fullName>
    </alternativeName>
    <alternativeName>
        <fullName evidence="9">Non-phosphorylating glyceraldehyde 3-phosphate dehydrogenase</fullName>
    </alternativeName>
    <alternativeName>
        <fullName evidence="10">Triosephosphate dehydrogenase</fullName>
    </alternativeName>
</protein>
<dbReference type="PANTHER" id="PTHR42991">
    <property type="entry name" value="ALDEHYDE DEHYDROGENASE"/>
    <property type="match status" value="1"/>
</dbReference>
<accession>A0A6L2MB02</accession>
<evidence type="ECO:0000256" key="1">
    <source>
        <dbReference type="ARBA" id="ARBA00004496"/>
    </source>
</evidence>
<dbReference type="AlphaFoldDB" id="A0A6L2MB02"/>
<dbReference type="Pfam" id="PF00171">
    <property type="entry name" value="Aldedh"/>
    <property type="match status" value="1"/>
</dbReference>
<dbReference type="PANTHER" id="PTHR42991:SF1">
    <property type="entry name" value="ALDEHYDE DEHYDROGENASE"/>
    <property type="match status" value="1"/>
</dbReference>
<dbReference type="GO" id="GO:0008270">
    <property type="term" value="F:zinc ion binding"/>
    <property type="evidence" value="ECO:0007669"/>
    <property type="project" value="InterPro"/>
</dbReference>
<organism evidence="16">
    <name type="scientific">Tanacetum cinerariifolium</name>
    <name type="common">Dalmatian daisy</name>
    <name type="synonym">Chrysanthemum cinerariifolium</name>
    <dbReference type="NCBI Taxonomy" id="118510"/>
    <lineage>
        <taxon>Eukaryota</taxon>
        <taxon>Viridiplantae</taxon>
        <taxon>Streptophyta</taxon>
        <taxon>Embryophyta</taxon>
        <taxon>Tracheophyta</taxon>
        <taxon>Spermatophyta</taxon>
        <taxon>Magnoliopsida</taxon>
        <taxon>eudicotyledons</taxon>
        <taxon>Gunneridae</taxon>
        <taxon>Pentapetalae</taxon>
        <taxon>asterids</taxon>
        <taxon>campanulids</taxon>
        <taxon>Asterales</taxon>
        <taxon>Asteraceae</taxon>
        <taxon>Asteroideae</taxon>
        <taxon>Anthemideae</taxon>
        <taxon>Anthemidinae</taxon>
        <taxon>Tanacetum</taxon>
    </lineage>
</organism>
<evidence type="ECO:0000256" key="8">
    <source>
        <dbReference type="ARBA" id="ARBA00042470"/>
    </source>
</evidence>
<feature type="active site" evidence="12">
    <location>
        <position position="264"/>
    </location>
</feature>
<comment type="similarity">
    <text evidence="2 13">Belongs to the aldehyde dehydrogenase family.</text>
</comment>
<keyword evidence="5 13" id="KW-0560">Oxidoreductase</keyword>
<dbReference type="FunFam" id="3.40.605.10:FF:000013">
    <property type="entry name" value="NADP-dependent glyceraldehyde-3-phosphate dehydrogenase"/>
    <property type="match status" value="1"/>
</dbReference>
<dbReference type="Gene3D" id="3.40.309.10">
    <property type="entry name" value="Aldehyde Dehydrogenase, Chain A, domain 2"/>
    <property type="match status" value="1"/>
</dbReference>
<dbReference type="Gene3D" id="3.40.605.10">
    <property type="entry name" value="Aldehyde Dehydrogenase, Chain A, domain 1"/>
    <property type="match status" value="1"/>
</dbReference>
<dbReference type="CDD" id="cd07082">
    <property type="entry name" value="ALDH_F11_NP-GAPDH"/>
    <property type="match status" value="1"/>
</dbReference>
<dbReference type="InterPro" id="IPR016163">
    <property type="entry name" value="Ald_DH_C"/>
</dbReference>
<evidence type="ECO:0000256" key="12">
    <source>
        <dbReference type="PROSITE-ProRule" id="PRU10007"/>
    </source>
</evidence>
<evidence type="ECO:0000256" key="11">
    <source>
        <dbReference type="ARBA" id="ARBA00049186"/>
    </source>
</evidence>
<evidence type="ECO:0000256" key="2">
    <source>
        <dbReference type="ARBA" id="ARBA00009986"/>
    </source>
</evidence>
<comment type="catalytic activity">
    <reaction evidence="11">
        <text>D-glyceraldehyde 3-phosphate + NADP(+) + H2O = (2R)-3-phosphoglycerate + NADPH + 2 H(+)</text>
        <dbReference type="Rhea" id="RHEA:14669"/>
        <dbReference type="ChEBI" id="CHEBI:15377"/>
        <dbReference type="ChEBI" id="CHEBI:15378"/>
        <dbReference type="ChEBI" id="CHEBI:57783"/>
        <dbReference type="ChEBI" id="CHEBI:58272"/>
        <dbReference type="ChEBI" id="CHEBI:58349"/>
        <dbReference type="ChEBI" id="CHEBI:59776"/>
        <dbReference type="EC" id="1.2.1.9"/>
    </reaction>
</comment>
<sequence length="997" mass="108993">MAGSGVFEDIIDGEVFKYYTDGEWKKSASGKSVAIINPSTRTTQYKVQACTQEEVNKVMESAKIAQKQWAKTPLWKRAELLHKAAAILKEHKAPIAECLVKEIAKPAKDSVTEVVRSGDLISYCAEEGVRILGEGKFLVSDSFPGNERTKYCLTSKIPLGVVLAIPPFNYPVNLAVSKIGPALIAGNSLVLKPPTQGAVACLHMVQCFHLAGFPKGLISCVTGKGSEIGDFLTMHPGVNCISFTGGDTGVAISKKAGMVPLQMELGGKDACIVLEDADLDLVAANIIKGGFSYSGQRCTAVKVVLVMESVADALVEKVNAKVAKLKVGPPEEDCDITPVVSESSANFIEGLAKDAKTKGATFCQEYKREGNLIWPLLLDNVRPDMRIAWEEPFGPIVPVIRINSIEEGIHHCNASNFGLQGCVFTKDINKAILISDAMETGTVQINSAPARGPDHFPFQGLKDSGIGSQGITNSINMMTKIKSTEVIINGDSPVPKPPAVGTVVPQRTEAQKLARKNKLKAKSTLLLANPDENLHKFHIIEDAKSLWEAIKTSQLELNGEVISQEDVNVKLLKSLPPAWNNIALIMRNKPDIETLSIDDFYNNLRVYEAEIKGKSSSSSNFHNVAFVSSKNTSSINEAVNVAQDILSAGRSLNFNGKEPVGFDKTRVECYNFHKRGHFARECRAPRNQGNRSDDNKRRIVLVETPASALVVQDGLGGYDLSYLAEKGPTDFALMAHSSDSANSSNSETGLGYDSQLSENEMPKYEIFKAASDSSVSEIDEVSNQEKDRYKVGIGYHAVLPPYTGNYMPPRADISFAGLDDSGKGIGQREVRPVWNNARRVNHHNFSKMTHPHPKRNFVPTTVVTKSGHVLVNVAKQSSVASTSTARPKDQGIFDSGCSRHMTSNKSFLTEYQEIDSGFVAFGGSPKRGKINRKGKIKTRKLDFEDVYFVKELKFNLFSVSQMCDNKNSVLFTETEYLILSPDFKLLDESQVLLKVYR</sequence>
<evidence type="ECO:0000256" key="10">
    <source>
        <dbReference type="ARBA" id="ARBA00043052"/>
    </source>
</evidence>
<dbReference type="InterPro" id="IPR016160">
    <property type="entry name" value="Ald_DH_CS_CYS"/>
</dbReference>
<dbReference type="InterPro" id="IPR054722">
    <property type="entry name" value="PolX-like_BBD"/>
</dbReference>
<dbReference type="GO" id="GO:0008886">
    <property type="term" value="F:glyceraldehyde-3-phosphate dehydrogenase (NADP+) (non-phosphorylating) activity"/>
    <property type="evidence" value="ECO:0007669"/>
    <property type="project" value="UniProtKB-EC"/>
</dbReference>
<proteinExistence type="inferred from homology"/>
<gene>
    <name evidence="16" type="ORF">Tci_041433</name>
</gene>
<dbReference type="EMBL" id="BKCJ010005938">
    <property type="protein sequence ID" value="GEU69455.1"/>
    <property type="molecule type" value="Genomic_DNA"/>
</dbReference>
<evidence type="ECO:0000256" key="3">
    <source>
        <dbReference type="ARBA" id="ARBA00022490"/>
    </source>
</evidence>
<reference evidence="16" key="1">
    <citation type="journal article" date="2019" name="Sci. Rep.">
        <title>Draft genome of Tanacetum cinerariifolium, the natural source of mosquito coil.</title>
        <authorList>
            <person name="Yamashiro T."/>
            <person name="Shiraishi A."/>
            <person name="Satake H."/>
            <person name="Nakayama K."/>
        </authorList>
    </citation>
    <scope>NUCLEOTIDE SEQUENCE</scope>
</reference>
<dbReference type="Pfam" id="PF22936">
    <property type="entry name" value="Pol_BBD"/>
    <property type="match status" value="1"/>
</dbReference>
<evidence type="ECO:0000259" key="15">
    <source>
        <dbReference type="Pfam" id="PF22936"/>
    </source>
</evidence>
<dbReference type="EC" id="1.2.1.9" evidence="6"/>
<evidence type="ECO:0000259" key="14">
    <source>
        <dbReference type="Pfam" id="PF00171"/>
    </source>
</evidence>
<dbReference type="GO" id="GO:0005737">
    <property type="term" value="C:cytoplasm"/>
    <property type="evidence" value="ECO:0007669"/>
    <property type="project" value="UniProtKB-SubCell"/>
</dbReference>
<evidence type="ECO:0000313" key="16">
    <source>
        <dbReference type="EMBL" id="GEU69455.1"/>
    </source>
</evidence>
<comment type="subcellular location">
    <subcellularLocation>
        <location evidence="1">Cytoplasm</location>
    </subcellularLocation>
</comment>
<dbReference type="PROSITE" id="PS00687">
    <property type="entry name" value="ALDEHYDE_DEHYDR_GLU"/>
    <property type="match status" value="1"/>
</dbReference>
<evidence type="ECO:0000256" key="13">
    <source>
        <dbReference type="RuleBase" id="RU003345"/>
    </source>
</evidence>
<evidence type="ECO:0000256" key="5">
    <source>
        <dbReference type="ARBA" id="ARBA00023002"/>
    </source>
</evidence>
<evidence type="ECO:0000256" key="4">
    <source>
        <dbReference type="ARBA" id="ARBA00022857"/>
    </source>
</evidence>
<dbReference type="InterPro" id="IPR015590">
    <property type="entry name" value="Aldehyde_DH_dom"/>
</dbReference>
<dbReference type="SUPFAM" id="SSF57756">
    <property type="entry name" value="Retrovirus zinc finger-like domains"/>
    <property type="match status" value="1"/>
</dbReference>
<dbReference type="InterPro" id="IPR016161">
    <property type="entry name" value="Ald_DH/histidinol_DH"/>
</dbReference>
<dbReference type="GO" id="GO:0003676">
    <property type="term" value="F:nucleic acid binding"/>
    <property type="evidence" value="ECO:0007669"/>
    <property type="project" value="InterPro"/>
</dbReference>
<evidence type="ECO:0000256" key="6">
    <source>
        <dbReference type="ARBA" id="ARBA00038980"/>
    </source>
</evidence>
<dbReference type="InterPro" id="IPR036875">
    <property type="entry name" value="Znf_CCHC_sf"/>
</dbReference>
<dbReference type="PROSITE" id="PS00070">
    <property type="entry name" value="ALDEHYDE_DEHYDR_CYS"/>
    <property type="match status" value="1"/>
</dbReference>
<dbReference type="InterPro" id="IPR029510">
    <property type="entry name" value="Ald_DH_CS_GLU"/>
</dbReference>
<keyword evidence="3" id="KW-0963">Cytoplasm</keyword>
<dbReference type="Gene3D" id="4.10.60.10">
    <property type="entry name" value="Zinc finger, CCHC-type"/>
    <property type="match status" value="1"/>
</dbReference>
<feature type="domain" description="Retrovirus-related Pol polyprotein from transposon TNT 1-94-like beta-barrel" evidence="15">
    <location>
        <begin position="892"/>
        <end position="965"/>
    </location>
</feature>
<keyword evidence="4" id="KW-0521">NADP</keyword>
<dbReference type="InterPro" id="IPR051020">
    <property type="entry name" value="ALDH-related_metabolic_enz"/>
</dbReference>
<dbReference type="InterPro" id="IPR016162">
    <property type="entry name" value="Ald_DH_N"/>
</dbReference>
<name>A0A6L2MB02_TANCI</name>
<dbReference type="SUPFAM" id="SSF53720">
    <property type="entry name" value="ALDH-like"/>
    <property type="match status" value="1"/>
</dbReference>
<comment type="caution">
    <text evidence="16">The sequence shown here is derived from an EMBL/GenBank/DDBJ whole genome shotgun (WGS) entry which is preliminary data.</text>
</comment>
<evidence type="ECO:0000256" key="9">
    <source>
        <dbReference type="ARBA" id="ARBA00042646"/>
    </source>
</evidence>
<feature type="domain" description="Aldehyde dehydrogenase" evidence="14">
    <location>
        <begin position="24"/>
        <end position="483"/>
    </location>
</feature>